<feature type="chain" id="PRO_5028238221" evidence="2">
    <location>
        <begin position="26"/>
        <end position="122"/>
    </location>
</feature>
<gene>
    <name evidence="3" type="primary">LOC114344365</name>
</gene>
<dbReference type="InParanoid" id="A0A6P7GM80"/>
<feature type="region of interest" description="Disordered" evidence="1">
    <location>
        <begin position="41"/>
        <end position="63"/>
    </location>
</feature>
<feature type="compositionally biased region" description="Basic and acidic residues" evidence="1">
    <location>
        <begin position="88"/>
        <end position="101"/>
    </location>
</feature>
<evidence type="ECO:0000313" key="3">
    <source>
        <dbReference type="RefSeq" id="XP_028151001.1"/>
    </source>
</evidence>
<evidence type="ECO:0000256" key="1">
    <source>
        <dbReference type="SAM" id="MobiDB-lite"/>
    </source>
</evidence>
<keyword evidence="2" id="KW-0732">Signal</keyword>
<organism evidence="3">
    <name type="scientific">Diabrotica virgifera virgifera</name>
    <name type="common">western corn rootworm</name>
    <dbReference type="NCBI Taxonomy" id="50390"/>
    <lineage>
        <taxon>Eukaryota</taxon>
        <taxon>Metazoa</taxon>
        <taxon>Ecdysozoa</taxon>
        <taxon>Arthropoda</taxon>
        <taxon>Hexapoda</taxon>
        <taxon>Insecta</taxon>
        <taxon>Pterygota</taxon>
        <taxon>Neoptera</taxon>
        <taxon>Endopterygota</taxon>
        <taxon>Coleoptera</taxon>
        <taxon>Polyphaga</taxon>
        <taxon>Cucujiformia</taxon>
        <taxon>Chrysomeloidea</taxon>
        <taxon>Chrysomelidae</taxon>
        <taxon>Galerucinae</taxon>
        <taxon>Diabroticina</taxon>
        <taxon>Diabroticites</taxon>
        <taxon>Diabrotica</taxon>
    </lineage>
</organism>
<name>A0A6P7GM80_DIAVI</name>
<feature type="signal peptide" evidence="2">
    <location>
        <begin position="1"/>
        <end position="25"/>
    </location>
</feature>
<dbReference type="AlphaFoldDB" id="A0A6P7GM80"/>
<sequence>MAPPYRKQCKIILLLFIFYLSDTGGQYDEYTRYSNGYQQNLPNSYDEFGPRPPYIPNNPEYDQSSTYLYKGRRYGQNYNSNYYGQRPGDPRIRGQDNRFSYDRPVSQSQHPRDIGRSLGRKQ</sequence>
<evidence type="ECO:0000256" key="2">
    <source>
        <dbReference type="SAM" id="SignalP"/>
    </source>
</evidence>
<dbReference type="RefSeq" id="XP_028151001.1">
    <property type="nucleotide sequence ID" value="XM_028295200.1"/>
</dbReference>
<proteinExistence type="predicted"/>
<reference evidence="3" key="1">
    <citation type="submission" date="2025-08" db="UniProtKB">
        <authorList>
            <consortium name="RefSeq"/>
        </authorList>
    </citation>
    <scope>IDENTIFICATION</scope>
    <source>
        <tissue evidence="3">Whole insect</tissue>
    </source>
</reference>
<protein>
    <submittedName>
        <fullName evidence="3">Uncharacterized protein LOC114344365</fullName>
    </submittedName>
</protein>
<accession>A0A6P7GM80</accession>
<feature type="region of interest" description="Disordered" evidence="1">
    <location>
        <begin position="78"/>
        <end position="122"/>
    </location>
</feature>